<dbReference type="Proteomes" id="UP000001861">
    <property type="component" value="Unassembled WGS sequence"/>
</dbReference>
<feature type="domain" description="F-box" evidence="1">
    <location>
        <begin position="102"/>
        <end position="171"/>
    </location>
</feature>
<gene>
    <name evidence="2" type="ORF">CC1G_08077</name>
</gene>
<comment type="caution">
    <text evidence="2">The sequence shown here is derived from an EMBL/GenBank/DDBJ whole genome shotgun (WGS) entry which is preliminary data.</text>
</comment>
<evidence type="ECO:0000313" key="3">
    <source>
        <dbReference type="Proteomes" id="UP000001861"/>
    </source>
</evidence>
<dbReference type="OrthoDB" id="3046363at2759"/>
<protein>
    <recommendedName>
        <fullName evidence="1">F-box domain-containing protein</fullName>
    </recommendedName>
</protein>
<evidence type="ECO:0000259" key="1">
    <source>
        <dbReference type="Pfam" id="PF12937"/>
    </source>
</evidence>
<proteinExistence type="predicted"/>
<evidence type="ECO:0000313" key="2">
    <source>
        <dbReference type="EMBL" id="EAU85104.1"/>
    </source>
</evidence>
<organism evidence="2 3">
    <name type="scientific">Coprinopsis cinerea (strain Okayama-7 / 130 / ATCC MYA-4618 / FGSC 9003)</name>
    <name type="common">Inky cap fungus</name>
    <name type="synonym">Hormographiella aspergillata</name>
    <dbReference type="NCBI Taxonomy" id="240176"/>
    <lineage>
        <taxon>Eukaryota</taxon>
        <taxon>Fungi</taxon>
        <taxon>Dikarya</taxon>
        <taxon>Basidiomycota</taxon>
        <taxon>Agaricomycotina</taxon>
        <taxon>Agaricomycetes</taxon>
        <taxon>Agaricomycetidae</taxon>
        <taxon>Agaricales</taxon>
        <taxon>Agaricineae</taxon>
        <taxon>Psathyrellaceae</taxon>
        <taxon>Coprinopsis</taxon>
    </lineage>
</organism>
<dbReference type="InterPro" id="IPR001810">
    <property type="entry name" value="F-box_dom"/>
</dbReference>
<accession>A8NVN6</accession>
<sequence length="506" mass="56141">MFWEPTTILQHGAGECLATWGGKPRPLSLQLKPLSFVNCANLSYALKSPFHTATFDISTFSRTLASPSPHSPPPSTELAVEPTSTQTARVHTENPVVEPSIINSLPTEILCLIFEEYLISPTDENGDVEMDGETPIPTVSSDFVNSPLTLSHVCKHWRSTAIAHKKLWSTIAVSIKPHCENAAVRGKNLVRLLRLFLSRANGTSLKISVASHRDSDVMSHHEVGLAYTVVQICLAHASRWRSLRLQLPSEELQRALVRSLEERREVFSELRELMLDVGCEWEDEEESGVHPGALIYDAIFRASPNLSNLVIDDDLLAFLESPNHNLDAVIPWSHLKSIEVACTAIPARRLLDICEKATNVEKLSVWRVSEEDEESQVEGGDVRQGRGLVSMPKLSQAKVALLSHPRGLLSSLALPSLRNLELDVQGLGYSWSSARSPVSSLDDFVKPLETLLDNSNASSLHSIRYRVKQQCLASGDGQVVDQQWCREKGLKRLACVEVLEVEIYKF</sequence>
<reference evidence="2 3" key="1">
    <citation type="journal article" date="2010" name="Proc. Natl. Acad. Sci. U.S.A.">
        <title>Insights into evolution of multicellular fungi from the assembled chromosomes of the mushroom Coprinopsis cinerea (Coprinus cinereus).</title>
        <authorList>
            <person name="Stajich J.E."/>
            <person name="Wilke S.K."/>
            <person name="Ahren D."/>
            <person name="Au C.H."/>
            <person name="Birren B.W."/>
            <person name="Borodovsky M."/>
            <person name="Burns C."/>
            <person name="Canback B."/>
            <person name="Casselton L.A."/>
            <person name="Cheng C.K."/>
            <person name="Deng J."/>
            <person name="Dietrich F.S."/>
            <person name="Fargo D.C."/>
            <person name="Farman M.L."/>
            <person name="Gathman A.C."/>
            <person name="Goldberg J."/>
            <person name="Guigo R."/>
            <person name="Hoegger P.J."/>
            <person name="Hooker J.B."/>
            <person name="Huggins A."/>
            <person name="James T.Y."/>
            <person name="Kamada T."/>
            <person name="Kilaru S."/>
            <person name="Kodira C."/>
            <person name="Kues U."/>
            <person name="Kupfer D."/>
            <person name="Kwan H.S."/>
            <person name="Lomsadze A."/>
            <person name="Li W."/>
            <person name="Lilly W.W."/>
            <person name="Ma L.J."/>
            <person name="Mackey A.J."/>
            <person name="Manning G."/>
            <person name="Martin F."/>
            <person name="Muraguchi H."/>
            <person name="Natvig D.O."/>
            <person name="Palmerini H."/>
            <person name="Ramesh M.A."/>
            <person name="Rehmeyer C.J."/>
            <person name="Roe B.A."/>
            <person name="Shenoy N."/>
            <person name="Stanke M."/>
            <person name="Ter-Hovhannisyan V."/>
            <person name="Tunlid A."/>
            <person name="Velagapudi R."/>
            <person name="Vision T.J."/>
            <person name="Zeng Q."/>
            <person name="Zolan M.E."/>
            <person name="Pukkila P.J."/>
        </authorList>
    </citation>
    <scope>NUCLEOTIDE SEQUENCE [LARGE SCALE GENOMIC DNA]</scope>
    <source>
        <strain evidence="3">Okayama-7 / 130 / ATCC MYA-4618 / FGSC 9003</strain>
    </source>
</reference>
<dbReference type="InParanoid" id="A8NVN6"/>
<dbReference type="Pfam" id="PF12937">
    <property type="entry name" value="F-box-like"/>
    <property type="match status" value="1"/>
</dbReference>
<dbReference type="GeneID" id="6013243"/>
<dbReference type="Gene3D" id="1.20.1280.50">
    <property type="match status" value="1"/>
</dbReference>
<name>A8NVN6_COPC7</name>
<dbReference type="RefSeq" id="XP_001836692.1">
    <property type="nucleotide sequence ID" value="XM_001836640.2"/>
</dbReference>
<dbReference type="AlphaFoldDB" id="A8NVN6"/>
<dbReference type="VEuPathDB" id="FungiDB:CC1G_08077"/>
<dbReference type="EMBL" id="AACS02000004">
    <property type="protein sequence ID" value="EAU85104.1"/>
    <property type="molecule type" value="Genomic_DNA"/>
</dbReference>
<dbReference type="OMA" id="CEHSERW"/>
<dbReference type="KEGG" id="cci:CC1G_08077"/>
<keyword evidence="3" id="KW-1185">Reference proteome</keyword>